<accession>A0A2T2N7Z5</accession>
<reference evidence="1 2" key="1">
    <citation type="journal article" date="2018" name="Front. Microbiol.">
        <title>Genome-Wide Analysis of Corynespora cassiicola Leaf Fall Disease Putative Effectors.</title>
        <authorList>
            <person name="Lopez D."/>
            <person name="Ribeiro S."/>
            <person name="Label P."/>
            <person name="Fumanal B."/>
            <person name="Venisse J.S."/>
            <person name="Kohler A."/>
            <person name="de Oliveira R.R."/>
            <person name="Labutti K."/>
            <person name="Lipzen A."/>
            <person name="Lail K."/>
            <person name="Bauer D."/>
            <person name="Ohm R.A."/>
            <person name="Barry K.W."/>
            <person name="Spatafora J."/>
            <person name="Grigoriev I.V."/>
            <person name="Martin F.M."/>
            <person name="Pujade-Renaud V."/>
        </authorList>
    </citation>
    <scope>NUCLEOTIDE SEQUENCE [LARGE SCALE GENOMIC DNA]</scope>
    <source>
        <strain evidence="1 2">Philippines</strain>
    </source>
</reference>
<name>A0A2T2N7Z5_CORCC</name>
<protein>
    <submittedName>
        <fullName evidence="1">Uncharacterized protein</fullName>
    </submittedName>
</protein>
<dbReference type="Proteomes" id="UP000240883">
    <property type="component" value="Unassembled WGS sequence"/>
</dbReference>
<gene>
    <name evidence="1" type="ORF">BS50DRAFT_593062</name>
</gene>
<proteinExistence type="predicted"/>
<evidence type="ECO:0000313" key="1">
    <source>
        <dbReference type="EMBL" id="PSN61138.1"/>
    </source>
</evidence>
<dbReference type="EMBL" id="KZ678145">
    <property type="protein sequence ID" value="PSN61138.1"/>
    <property type="molecule type" value="Genomic_DNA"/>
</dbReference>
<dbReference type="AlphaFoldDB" id="A0A2T2N7Z5"/>
<dbReference type="OrthoDB" id="3788449at2759"/>
<organism evidence="1 2">
    <name type="scientific">Corynespora cassiicola Philippines</name>
    <dbReference type="NCBI Taxonomy" id="1448308"/>
    <lineage>
        <taxon>Eukaryota</taxon>
        <taxon>Fungi</taxon>
        <taxon>Dikarya</taxon>
        <taxon>Ascomycota</taxon>
        <taxon>Pezizomycotina</taxon>
        <taxon>Dothideomycetes</taxon>
        <taxon>Pleosporomycetidae</taxon>
        <taxon>Pleosporales</taxon>
        <taxon>Corynesporascaceae</taxon>
        <taxon>Corynespora</taxon>
    </lineage>
</organism>
<evidence type="ECO:0000313" key="2">
    <source>
        <dbReference type="Proteomes" id="UP000240883"/>
    </source>
</evidence>
<sequence>MTQDSPSSSTDAVSGLSNAIVALHTQIQAVRQVDLRMQDSHNVILQPLRPENQDANSNLVILTPAPVAAHTHELNSLQAQLDIFEHQLRLRNLWNPTLSSPSPQSPAVDLSDLSEAISLLAENIPQLSSTPSLSPKPRSPQSTLAHLKWQWDPTWREFFAPLPTSPNMFMYLTRWKRAEDGEWHHISMGLREDMVPEKAVEVLGRWEDWQWDEEWGEWFVSVPDEGEEFGWEGSGCVMYAGRWRRVGDGGGWESISWAETATRDANMSTHAWHAYAS</sequence>
<keyword evidence="2" id="KW-1185">Reference proteome</keyword>